<dbReference type="VEuPathDB" id="CryptoDB:Cvel_3666"/>
<name>A0A0G4FS08_9ALVE</name>
<dbReference type="EMBL" id="CDMZ01000584">
    <property type="protein sequence ID" value="CEM17431.1"/>
    <property type="molecule type" value="Genomic_DNA"/>
</dbReference>
<protein>
    <submittedName>
        <fullName evidence="1">Uncharacterized protein</fullName>
    </submittedName>
</protein>
<proteinExistence type="predicted"/>
<sequence length="459" mass="52065">MRNRHILLLLRTSFVLFSLLLGSFGFVCLGRRLHGDGDGGATGGGEGEPEDPLPLSPPQLLAFMGRSQSRKKRFTLPLPPDSVPCVCVHSPSKEYTFIVTQGIFNRVILSNRAAVWRCRADPHASFENTLEEGGGLRGVVCKYDNPAGRLPGRPLCVEGLPVPSDDEKEEREVAKNDEFSVESLESSFVLAVGSRQKGESDPSNACASSHESLMYRMYDEDVRRYEWVPFSVVYSINFRPSLRLNEEGGGRWEEEKMQRYVRDFARGLNYRVVGDRAVTVLEGFRFDGRGLWEIQVTFFAAQQVDGRLRVPRLPLRGRADRVHRWVVRQTQPSVFWPKAYRVRRTEAGTFLPELRNSTLFPPLHTPSTRLYEQWRAWRDSEHSSSQSLYRGRRDVLHEWVQMARERANVLWGYAWETVSNLKGTLTSGGGYVCDTVEGLTGWSLSFVRNLFGVGVDPQS</sequence>
<reference evidence="1" key="1">
    <citation type="submission" date="2014-11" db="EMBL/GenBank/DDBJ databases">
        <authorList>
            <person name="Otto D Thomas"/>
            <person name="Naeem Raeece"/>
        </authorList>
    </citation>
    <scope>NUCLEOTIDE SEQUENCE</scope>
</reference>
<gene>
    <name evidence="1" type="ORF">Cvel_3666</name>
</gene>
<evidence type="ECO:0000313" key="1">
    <source>
        <dbReference type="EMBL" id="CEM17431.1"/>
    </source>
</evidence>
<accession>A0A0G4FS08</accession>
<dbReference type="AlphaFoldDB" id="A0A0G4FS08"/>
<organism evidence="1">
    <name type="scientific">Chromera velia CCMP2878</name>
    <dbReference type="NCBI Taxonomy" id="1169474"/>
    <lineage>
        <taxon>Eukaryota</taxon>
        <taxon>Sar</taxon>
        <taxon>Alveolata</taxon>
        <taxon>Colpodellida</taxon>
        <taxon>Chromeraceae</taxon>
        <taxon>Chromera</taxon>
    </lineage>
</organism>